<keyword evidence="2" id="KW-0812">Transmembrane</keyword>
<keyword evidence="2" id="KW-0472">Membrane</keyword>
<dbReference type="Proteomes" id="UP001596083">
    <property type="component" value="Unassembled WGS sequence"/>
</dbReference>
<sequence>MSSKQSRTQSRTDKAGAPQKAARSAAGPAAGRPRRLTAAAALAALEGVALAAAGVFLLVMGVAGKPDSPQQAVTGGVTVLALAALPLTAARGLWQLRRWGRGPAVITQVMALPVAWTLISSGGALIAAGVVLALVAVAALVLLVNPTATEALGIDTRRG</sequence>
<name>A0ABW0YVA9_9ACTN</name>
<feature type="compositionally biased region" description="Low complexity" evidence="1">
    <location>
        <begin position="15"/>
        <end position="30"/>
    </location>
</feature>
<feature type="transmembrane region" description="Helical" evidence="2">
    <location>
        <begin position="125"/>
        <end position="144"/>
    </location>
</feature>
<evidence type="ECO:0000313" key="4">
    <source>
        <dbReference type="Proteomes" id="UP001596083"/>
    </source>
</evidence>
<feature type="transmembrane region" description="Helical" evidence="2">
    <location>
        <begin position="72"/>
        <end position="90"/>
    </location>
</feature>
<evidence type="ECO:0000256" key="1">
    <source>
        <dbReference type="SAM" id="MobiDB-lite"/>
    </source>
</evidence>
<evidence type="ECO:0008006" key="5">
    <source>
        <dbReference type="Google" id="ProtNLM"/>
    </source>
</evidence>
<protein>
    <recommendedName>
        <fullName evidence="5">Integral membrane protein</fullName>
    </recommendedName>
</protein>
<gene>
    <name evidence="3" type="ORF">ACFP1Z_00860</name>
</gene>
<comment type="caution">
    <text evidence="3">The sequence shown here is derived from an EMBL/GenBank/DDBJ whole genome shotgun (WGS) entry which is preliminary data.</text>
</comment>
<keyword evidence="2" id="KW-1133">Transmembrane helix</keyword>
<dbReference type="RefSeq" id="WP_390313702.1">
    <property type="nucleotide sequence ID" value="NZ_JBHSPB010000001.1"/>
</dbReference>
<accession>A0ABW0YVA9</accession>
<feature type="transmembrane region" description="Helical" evidence="2">
    <location>
        <begin position="102"/>
        <end position="119"/>
    </location>
</feature>
<reference evidence="4" key="1">
    <citation type="journal article" date="2019" name="Int. J. Syst. Evol. Microbiol.">
        <title>The Global Catalogue of Microorganisms (GCM) 10K type strain sequencing project: providing services to taxonomists for standard genome sequencing and annotation.</title>
        <authorList>
            <consortium name="The Broad Institute Genomics Platform"/>
            <consortium name="The Broad Institute Genome Sequencing Center for Infectious Disease"/>
            <person name="Wu L."/>
            <person name="Ma J."/>
        </authorList>
    </citation>
    <scope>NUCLEOTIDE SEQUENCE [LARGE SCALE GENOMIC DNA]</scope>
    <source>
        <strain evidence="4">CGMCC 4.7304</strain>
    </source>
</reference>
<keyword evidence="4" id="KW-1185">Reference proteome</keyword>
<dbReference type="EMBL" id="JBHSPB010000001">
    <property type="protein sequence ID" value="MFC5718728.1"/>
    <property type="molecule type" value="Genomic_DNA"/>
</dbReference>
<feature type="region of interest" description="Disordered" evidence="1">
    <location>
        <begin position="1"/>
        <end position="30"/>
    </location>
</feature>
<evidence type="ECO:0000313" key="3">
    <source>
        <dbReference type="EMBL" id="MFC5718728.1"/>
    </source>
</evidence>
<evidence type="ECO:0000256" key="2">
    <source>
        <dbReference type="SAM" id="Phobius"/>
    </source>
</evidence>
<feature type="transmembrane region" description="Helical" evidence="2">
    <location>
        <begin position="38"/>
        <end position="60"/>
    </location>
</feature>
<proteinExistence type="predicted"/>
<organism evidence="3 4">
    <name type="scientific">Streptomyces gamaensis</name>
    <dbReference type="NCBI Taxonomy" id="1763542"/>
    <lineage>
        <taxon>Bacteria</taxon>
        <taxon>Bacillati</taxon>
        <taxon>Actinomycetota</taxon>
        <taxon>Actinomycetes</taxon>
        <taxon>Kitasatosporales</taxon>
        <taxon>Streptomycetaceae</taxon>
        <taxon>Streptomyces</taxon>
    </lineage>
</organism>